<evidence type="ECO:0000313" key="1">
    <source>
        <dbReference type="EMBL" id="KNY27928.1"/>
    </source>
</evidence>
<keyword evidence="3" id="KW-1185">Reference proteome</keyword>
<dbReference type="RefSeq" id="WP_050753517.1">
    <property type="nucleotide sequence ID" value="NZ_LGTC01000001.1"/>
</dbReference>
<reference evidence="2" key="1">
    <citation type="submission" date="2015-07" db="EMBL/GenBank/DDBJ databases">
        <title>MeaNS - Measles Nucleotide Surveillance Program.</title>
        <authorList>
            <person name="Tran T."/>
            <person name="Druce J."/>
        </authorList>
    </citation>
    <scope>NUCLEOTIDE SEQUENCE</scope>
    <source>
        <strain evidence="2">DSM 2933</strain>
    </source>
</reference>
<dbReference type="EMBL" id="LGTC01000001">
    <property type="protein sequence ID" value="KNY27936.1"/>
    <property type="molecule type" value="Genomic_DNA"/>
</dbReference>
<comment type="caution">
    <text evidence="2">The sequence shown here is derived from an EMBL/GenBank/DDBJ whole genome shotgun (WGS) entry which is preliminary data.</text>
</comment>
<dbReference type="AlphaFoldDB" id="A0A0L6JQ19"/>
<proteinExistence type="predicted"/>
<evidence type="ECO:0000313" key="2">
    <source>
        <dbReference type="EMBL" id="KNY27936.1"/>
    </source>
</evidence>
<dbReference type="EMBL" id="LGTC01000001">
    <property type="protein sequence ID" value="KNY27928.1"/>
    <property type="molecule type" value="Genomic_DNA"/>
</dbReference>
<evidence type="ECO:0000313" key="3">
    <source>
        <dbReference type="Proteomes" id="UP000036923"/>
    </source>
</evidence>
<reference evidence="3" key="2">
    <citation type="submission" date="2015-07" db="EMBL/GenBank/DDBJ databases">
        <title>Near-Complete Genome Sequence of the Cellulolytic Bacterium Bacteroides (Pseudobacteroides) cellulosolvens ATCC 35603.</title>
        <authorList>
            <person name="Dassa B."/>
            <person name="Utturkar S.M."/>
            <person name="Klingeman D.M."/>
            <person name="Hurt R.A."/>
            <person name="Keller M."/>
            <person name="Xu J."/>
            <person name="Reddy Y.H.K."/>
            <person name="Borovok I."/>
            <person name="Grinberg I.R."/>
            <person name="Lamed R."/>
            <person name="Zhivin O."/>
            <person name="Bayer E.A."/>
            <person name="Brown S.D."/>
        </authorList>
    </citation>
    <scope>NUCLEOTIDE SEQUENCE [LARGE SCALE GENOMIC DNA]</scope>
    <source>
        <strain evidence="3">DSM 2933</strain>
    </source>
</reference>
<dbReference type="PROSITE" id="PS51257">
    <property type="entry name" value="PROKAR_LIPOPROTEIN"/>
    <property type="match status" value="1"/>
</dbReference>
<dbReference type="STRING" id="398512.Bccel_3199"/>
<dbReference type="Gene3D" id="3.30.565.40">
    <property type="entry name" value="Fervidobacterium nodosum Rt17-B1 like"/>
    <property type="match status" value="1"/>
</dbReference>
<dbReference type="Proteomes" id="UP000036923">
    <property type="component" value="Unassembled WGS sequence"/>
</dbReference>
<name>A0A0L6JQ19_9FIRM</name>
<protein>
    <recommendedName>
        <fullName evidence="4">Deacetylase PdaC domain-containing protein</fullName>
    </recommendedName>
</protein>
<gene>
    <name evidence="1" type="ORF">Bccel_3199</name>
    <name evidence="2" type="ORF">Bccel_3207</name>
</gene>
<organism evidence="2 3">
    <name type="scientific">Pseudobacteroides cellulosolvens ATCC 35603 = DSM 2933</name>
    <dbReference type="NCBI Taxonomy" id="398512"/>
    <lineage>
        <taxon>Bacteria</taxon>
        <taxon>Bacillati</taxon>
        <taxon>Bacillota</taxon>
        <taxon>Clostridia</taxon>
        <taxon>Eubacteriales</taxon>
        <taxon>Oscillospiraceae</taxon>
        <taxon>Pseudobacteroides</taxon>
    </lineage>
</organism>
<accession>A0A0L6JQ19</accession>
<sequence length="259" mass="30133" precursor="true">MIRKICLLLVMAMLLVLISCNKFGNEKPSIISINKQFPLKNNKSSNIVFSVADSVYNNREINITYPQIKKLEDESRQNSINDLLRKEAFTVLDLFRYQDDITIKINYKITRKSNYILSVTYDGYARPRRTYPSRLFYTVNIDINSGRKIELKDYINIDKSFINKFRNYEVREPEMNQASASAFDYILKSYSDEDLIRCFNTADSSYAKSPFAFSYLTNDSLGISMEAPHVAGGHIEIELKYTNIKDNIETNKHAYMESY</sequence>
<evidence type="ECO:0008006" key="4">
    <source>
        <dbReference type="Google" id="ProtNLM"/>
    </source>
</evidence>